<reference evidence="2" key="1">
    <citation type="submission" date="2013-11" db="EMBL/GenBank/DDBJ databases">
        <title>Draft genome sequence from a member of Zhouia, isolated tidal flat.</title>
        <authorList>
            <person name="Jin H."/>
            <person name="Jeon C.O."/>
        </authorList>
    </citation>
    <scope>NUCLEOTIDE SEQUENCE [LARGE SCALE GENOMIC DNA]</scope>
    <source>
        <strain evidence="2">AD3</strain>
    </source>
</reference>
<dbReference type="EMBL" id="AYXY01000002">
    <property type="protein sequence ID" value="ETN96468.1"/>
    <property type="molecule type" value="Genomic_DNA"/>
</dbReference>
<sequence>MILKELTSLEENQNPLELVDIPIPVPKPDELLVKVSFCGVCHTELDEIEG</sequence>
<keyword evidence="2" id="KW-1185">Reference proteome</keyword>
<reference evidence="1 2" key="2">
    <citation type="journal article" date="2016" name="Genome Announc.">
        <title>Draft Genome Sequence of Zhouia amylolytica AD3, Isolated from Tidal Flat Sediment.</title>
        <authorList>
            <person name="Jia B."/>
            <person name="Jin H.M."/>
            <person name="Lee H.J."/>
            <person name="Jeon C.O."/>
        </authorList>
    </citation>
    <scope>NUCLEOTIDE SEQUENCE [LARGE SCALE GENOMIC DNA]</scope>
    <source>
        <strain evidence="1 2">AD3</strain>
    </source>
</reference>
<protein>
    <submittedName>
        <fullName evidence="1">Zinc-binding alcohol dehydrogenase family protein</fullName>
    </submittedName>
</protein>
<dbReference type="SUPFAM" id="SSF50129">
    <property type="entry name" value="GroES-like"/>
    <property type="match status" value="1"/>
</dbReference>
<name>W2UR18_9FLAO</name>
<evidence type="ECO:0000313" key="1">
    <source>
        <dbReference type="EMBL" id="ETN96468.1"/>
    </source>
</evidence>
<dbReference type="eggNOG" id="COG1064">
    <property type="taxonomic scope" value="Bacteria"/>
</dbReference>
<organism evidence="1 2">
    <name type="scientific">Zhouia amylolytica AD3</name>
    <dbReference type="NCBI Taxonomy" id="1286632"/>
    <lineage>
        <taxon>Bacteria</taxon>
        <taxon>Pseudomonadati</taxon>
        <taxon>Bacteroidota</taxon>
        <taxon>Flavobacteriia</taxon>
        <taxon>Flavobacteriales</taxon>
        <taxon>Flavobacteriaceae</taxon>
        <taxon>Zhouia</taxon>
    </lineage>
</organism>
<evidence type="ECO:0000313" key="2">
    <source>
        <dbReference type="Proteomes" id="UP000018850"/>
    </source>
</evidence>
<comment type="caution">
    <text evidence="1">The sequence shown here is derived from an EMBL/GenBank/DDBJ whole genome shotgun (WGS) entry which is preliminary data.</text>
</comment>
<dbReference type="AlphaFoldDB" id="W2UR18"/>
<dbReference type="Proteomes" id="UP000018850">
    <property type="component" value="Unassembled WGS sequence"/>
</dbReference>
<proteinExistence type="predicted"/>
<gene>
    <name evidence="1" type="ORF">P278_05460</name>
</gene>
<dbReference type="Gene3D" id="3.90.180.10">
    <property type="entry name" value="Medium-chain alcohol dehydrogenases, catalytic domain"/>
    <property type="match status" value="1"/>
</dbReference>
<accession>W2UR18</accession>
<dbReference type="InterPro" id="IPR011032">
    <property type="entry name" value="GroES-like_sf"/>
</dbReference>